<evidence type="ECO:0000256" key="1">
    <source>
        <dbReference type="SAM" id="MobiDB-lite"/>
    </source>
</evidence>
<gene>
    <name evidence="2" type="ORF">TASIC1_0008011300</name>
</gene>
<reference evidence="2 3" key="1">
    <citation type="submission" date="2020-07" db="EMBL/GenBank/DDBJ databases">
        <title>Trichoderma asperellum IC-1 whole genome shotgun sequence.</title>
        <authorList>
            <person name="Kanamasa S."/>
            <person name="Takahashi H."/>
        </authorList>
    </citation>
    <scope>NUCLEOTIDE SEQUENCE [LARGE SCALE GENOMIC DNA]</scope>
    <source>
        <strain evidence="2 3">IC-1</strain>
    </source>
</reference>
<dbReference type="EMBL" id="BLZH01000008">
    <property type="protein sequence ID" value="GFP57272.1"/>
    <property type="molecule type" value="Genomic_DNA"/>
</dbReference>
<dbReference type="Proteomes" id="UP000517252">
    <property type="component" value="Unassembled WGS sequence"/>
</dbReference>
<accession>A0A6V8QYZ2</accession>
<protein>
    <submittedName>
        <fullName evidence="2">Uncharacterized protein</fullName>
    </submittedName>
</protein>
<proteinExistence type="predicted"/>
<name>A0A6V8QYZ2_TRIAP</name>
<dbReference type="AlphaFoldDB" id="A0A6V8QYZ2"/>
<evidence type="ECO:0000313" key="2">
    <source>
        <dbReference type="EMBL" id="GFP57272.1"/>
    </source>
</evidence>
<sequence>MREGKSELAASGTEGRKSKQDSQAADGRHGIGRLSATRSAAMQLHVRYGHTHSTMMLDGVWSVGCVSHRLGVVARSKSDGAVASSSTRALLGSIYGTSRTSKGRLGSWRYWPRWYHCRDEMVGDVDGVGAWRSRDAVRVRLRLWVASCRRRVADVAAAVLKLRALVVLKLPGRLEIHSELNNSTALCKVPARCCFPLPRRKYLQPGRYRTVASLSFWYPCHRKARSG</sequence>
<feature type="region of interest" description="Disordered" evidence="1">
    <location>
        <begin position="1"/>
        <end position="29"/>
    </location>
</feature>
<organism evidence="2 3">
    <name type="scientific">Trichoderma asperellum</name>
    <name type="common">Filamentous fungus</name>
    <dbReference type="NCBI Taxonomy" id="101201"/>
    <lineage>
        <taxon>Eukaryota</taxon>
        <taxon>Fungi</taxon>
        <taxon>Dikarya</taxon>
        <taxon>Ascomycota</taxon>
        <taxon>Pezizomycotina</taxon>
        <taxon>Sordariomycetes</taxon>
        <taxon>Hypocreomycetidae</taxon>
        <taxon>Hypocreales</taxon>
        <taxon>Hypocreaceae</taxon>
        <taxon>Trichoderma</taxon>
    </lineage>
</organism>
<evidence type="ECO:0000313" key="3">
    <source>
        <dbReference type="Proteomes" id="UP000517252"/>
    </source>
</evidence>
<comment type="caution">
    <text evidence="2">The sequence shown here is derived from an EMBL/GenBank/DDBJ whole genome shotgun (WGS) entry which is preliminary data.</text>
</comment>
<dbReference type="OrthoDB" id="10616595at2759"/>